<organism evidence="1 2">
    <name type="scientific">Xylanibacter ruminicola</name>
    <name type="common">Prevotella ruminicola</name>
    <dbReference type="NCBI Taxonomy" id="839"/>
    <lineage>
        <taxon>Bacteria</taxon>
        <taxon>Pseudomonadati</taxon>
        <taxon>Bacteroidota</taxon>
        <taxon>Bacteroidia</taxon>
        <taxon>Bacteroidales</taxon>
        <taxon>Prevotellaceae</taxon>
        <taxon>Xylanibacter</taxon>
    </lineage>
</organism>
<dbReference type="GeneID" id="31502353"/>
<dbReference type="RefSeq" id="WP_143040099.1">
    <property type="nucleotide sequence ID" value="NZ_BPTT01000001.1"/>
</dbReference>
<dbReference type="Proteomes" id="UP000887097">
    <property type="component" value="Unassembled WGS sequence"/>
</dbReference>
<evidence type="ECO:0000313" key="1">
    <source>
        <dbReference type="EMBL" id="GJG32290.1"/>
    </source>
</evidence>
<name>A0AA37I5S8_XYLRU</name>
<proteinExistence type="predicted"/>
<accession>A0AA37I5S8</accession>
<protein>
    <submittedName>
        <fullName evidence="1">Uncharacterized protein</fullName>
    </submittedName>
</protein>
<evidence type="ECO:0000313" key="2">
    <source>
        <dbReference type="Proteomes" id="UP000887097"/>
    </source>
</evidence>
<dbReference type="EMBL" id="BPTT01000001">
    <property type="protein sequence ID" value="GJG32290.1"/>
    <property type="molecule type" value="Genomic_DNA"/>
</dbReference>
<dbReference type="AlphaFoldDB" id="A0AA37I5S8"/>
<reference evidence="1" key="1">
    <citation type="submission" date="2021-08" db="EMBL/GenBank/DDBJ databases">
        <title>Prevotella lacticifex sp. nov., isolated from rumen of cow.</title>
        <authorList>
            <person name="Shinkai T."/>
            <person name="Ikeyama N."/>
            <person name="Kumagai M."/>
            <person name="Ohmori H."/>
            <person name="Sakamoto M."/>
            <person name="Ohkuma M."/>
            <person name="Mitsumori M."/>
        </authorList>
    </citation>
    <scope>NUCLEOTIDE SEQUENCE</scope>
    <source>
        <strain evidence="1">JCM 8259</strain>
    </source>
</reference>
<sequence>MGLTNRVIMDNNVDVIEREIFLKYNDYRCYNSDNDVLLSLRKGIINKQILANQKELLPDIIAFNDALREALRDMYDRAHRIWDKMINIIDEGDGEEMELTAKIYLDTDYPALHPIQGDDRQDLWYALCDDDLNPMYADGISVLTLTFPRDEGYTFDTFIGMDCPPPNWNEGLDPELTKDLHLISQFHNLFQHMLFAITDFIYVRKFKTEINIEIIQ</sequence>
<gene>
    <name evidence="1" type="ORF">PRMUPPPA20_03990</name>
</gene>
<comment type="caution">
    <text evidence="1">The sequence shown here is derived from an EMBL/GenBank/DDBJ whole genome shotgun (WGS) entry which is preliminary data.</text>
</comment>